<feature type="region of interest" description="Disordered" evidence="1">
    <location>
        <begin position="55"/>
        <end position="77"/>
    </location>
</feature>
<accession>W2TIU4</accession>
<evidence type="ECO:0000256" key="1">
    <source>
        <dbReference type="SAM" id="MobiDB-lite"/>
    </source>
</evidence>
<dbReference type="KEGG" id="nai:NECAME_08477"/>
<dbReference type="Proteomes" id="UP000053676">
    <property type="component" value="Unassembled WGS sequence"/>
</dbReference>
<dbReference type="EMBL" id="KI658717">
    <property type="protein sequence ID" value="ETN81509.1"/>
    <property type="molecule type" value="Genomic_DNA"/>
</dbReference>
<proteinExistence type="predicted"/>
<feature type="compositionally biased region" description="Pro residues" evidence="1">
    <location>
        <begin position="66"/>
        <end position="77"/>
    </location>
</feature>
<organism evidence="2 3">
    <name type="scientific">Necator americanus</name>
    <name type="common">Human hookworm</name>
    <dbReference type="NCBI Taxonomy" id="51031"/>
    <lineage>
        <taxon>Eukaryota</taxon>
        <taxon>Metazoa</taxon>
        <taxon>Ecdysozoa</taxon>
        <taxon>Nematoda</taxon>
        <taxon>Chromadorea</taxon>
        <taxon>Rhabditida</taxon>
        <taxon>Rhabditina</taxon>
        <taxon>Rhabditomorpha</taxon>
        <taxon>Strongyloidea</taxon>
        <taxon>Ancylostomatidae</taxon>
        <taxon>Bunostominae</taxon>
        <taxon>Necator</taxon>
    </lineage>
</organism>
<reference evidence="3" key="1">
    <citation type="journal article" date="2014" name="Nat. Genet.">
        <title>Genome of the human hookworm Necator americanus.</title>
        <authorList>
            <person name="Tang Y.T."/>
            <person name="Gao X."/>
            <person name="Rosa B.A."/>
            <person name="Abubucker S."/>
            <person name="Hallsworth-Pepin K."/>
            <person name="Martin J."/>
            <person name="Tyagi R."/>
            <person name="Heizer E."/>
            <person name="Zhang X."/>
            <person name="Bhonagiri-Palsikar V."/>
            <person name="Minx P."/>
            <person name="Warren W.C."/>
            <person name="Wang Q."/>
            <person name="Zhan B."/>
            <person name="Hotez P.J."/>
            <person name="Sternberg P.W."/>
            <person name="Dougall A."/>
            <person name="Gaze S.T."/>
            <person name="Mulvenna J."/>
            <person name="Sotillo J."/>
            <person name="Ranganathan S."/>
            <person name="Rabelo E.M."/>
            <person name="Wilson R.K."/>
            <person name="Felgner P.L."/>
            <person name="Bethony J."/>
            <person name="Hawdon J.M."/>
            <person name="Gasser R.B."/>
            <person name="Loukas A."/>
            <person name="Mitreva M."/>
        </authorList>
    </citation>
    <scope>NUCLEOTIDE SEQUENCE [LARGE SCALE GENOMIC DNA]</scope>
</reference>
<dbReference type="AlphaFoldDB" id="W2TIU4"/>
<gene>
    <name evidence="2" type="ORF">NECAME_08477</name>
</gene>
<keyword evidence="3" id="KW-1185">Reference proteome</keyword>
<evidence type="ECO:0000313" key="2">
    <source>
        <dbReference type="EMBL" id="ETN81509.1"/>
    </source>
</evidence>
<evidence type="ECO:0000313" key="3">
    <source>
        <dbReference type="Proteomes" id="UP000053676"/>
    </source>
</evidence>
<protein>
    <submittedName>
        <fullName evidence="2">Uncharacterized protein</fullName>
    </submittedName>
</protein>
<sequence>MNCTHTTSIHHASNIFSFPTSRHIPFVKATNGGRGVTAHPVVEESKKAVDYVGSTTEDYGVSDPSPEWPPQPDNIWPPRPPHGWQPPYWSWQWFPRRPWDWYSRHH</sequence>
<name>W2TIU4_NECAM</name>